<evidence type="ECO:0000256" key="1">
    <source>
        <dbReference type="SAM" id="MobiDB-lite"/>
    </source>
</evidence>
<proteinExistence type="predicted"/>
<feature type="region of interest" description="Disordered" evidence="1">
    <location>
        <begin position="1"/>
        <end position="84"/>
    </location>
</feature>
<reference evidence="2 3" key="1">
    <citation type="submission" date="2019-09" db="EMBL/GenBank/DDBJ databases">
        <title>Draft genome sequence of the Ebosin-producing strain Streptomyces sp. 139.</title>
        <authorList>
            <person name="Ai L."/>
            <person name="Geng M."/>
            <person name="Ma M."/>
            <person name="Bai L."/>
        </authorList>
    </citation>
    <scope>NUCLEOTIDE SEQUENCE [LARGE SCALE GENOMIC DNA]</scope>
    <source>
        <strain evidence="2 3">139</strain>
    </source>
</reference>
<keyword evidence="3" id="KW-1185">Reference proteome</keyword>
<sequence length="84" mass="8370">MRGCTTSTRVAADVITRRSSARARASQPVTARSRRTALASPSLSRTRVPPGVAGVCVTPRPPRSGAAACAPGGAGPAEPGPPPP</sequence>
<name>A0ABX5ZMH4_STRTE</name>
<dbReference type="EMBL" id="CP043959">
    <property type="protein sequence ID" value="QER85494.1"/>
    <property type="molecule type" value="Genomic_DNA"/>
</dbReference>
<protein>
    <submittedName>
        <fullName evidence="2">Uncharacterized protein</fullName>
    </submittedName>
</protein>
<organism evidence="2 3">
    <name type="scientific">Streptomyces tendae</name>
    <dbReference type="NCBI Taxonomy" id="1932"/>
    <lineage>
        <taxon>Bacteria</taxon>
        <taxon>Bacillati</taxon>
        <taxon>Actinomycetota</taxon>
        <taxon>Actinomycetes</taxon>
        <taxon>Kitasatosporales</taxon>
        <taxon>Streptomycetaceae</taxon>
        <taxon>Streptomyces</taxon>
    </lineage>
</organism>
<accession>A0ABX5ZMH4</accession>
<evidence type="ECO:0000313" key="2">
    <source>
        <dbReference type="EMBL" id="QER85494.1"/>
    </source>
</evidence>
<evidence type="ECO:0000313" key="3">
    <source>
        <dbReference type="Proteomes" id="UP000324308"/>
    </source>
</evidence>
<gene>
    <name evidence="2" type="ORF">F3L20_06035</name>
</gene>
<dbReference type="Proteomes" id="UP000324308">
    <property type="component" value="Chromosome"/>
</dbReference>